<gene>
    <name evidence="2" type="ORF">BG011_000197</name>
</gene>
<keyword evidence="1" id="KW-0732">Signal</keyword>
<organism evidence="2 3">
    <name type="scientific">Mortierella polycephala</name>
    <dbReference type="NCBI Taxonomy" id="41804"/>
    <lineage>
        <taxon>Eukaryota</taxon>
        <taxon>Fungi</taxon>
        <taxon>Fungi incertae sedis</taxon>
        <taxon>Mucoromycota</taxon>
        <taxon>Mortierellomycotina</taxon>
        <taxon>Mortierellomycetes</taxon>
        <taxon>Mortierellales</taxon>
        <taxon>Mortierellaceae</taxon>
        <taxon>Mortierella</taxon>
    </lineage>
</organism>
<evidence type="ECO:0000256" key="1">
    <source>
        <dbReference type="SAM" id="SignalP"/>
    </source>
</evidence>
<feature type="chain" id="PRO_5040449574" evidence="1">
    <location>
        <begin position="25"/>
        <end position="151"/>
    </location>
</feature>
<evidence type="ECO:0000313" key="2">
    <source>
        <dbReference type="EMBL" id="KAG0262223.1"/>
    </source>
</evidence>
<dbReference type="AlphaFoldDB" id="A0A9P6Q8F4"/>
<protein>
    <submittedName>
        <fullName evidence="2">Uncharacterized protein</fullName>
    </submittedName>
</protein>
<sequence length="151" mass="16137">MKFNTAAVLAFVGSLSVLVGNVQAVDWKDYNAETSYAAGREVLLKTGNDAHAHVVGKCAIAGLGLVASASGFIYCMVNPSTPIVCQGKDLSWFQKLVVDAMNAAIKECGNIDAGLREDTRQLKCFASQYVMKHPPPKGASYDVKRHALSCL</sequence>
<proteinExistence type="predicted"/>
<feature type="signal peptide" evidence="1">
    <location>
        <begin position="1"/>
        <end position="24"/>
    </location>
</feature>
<accession>A0A9P6Q8F4</accession>
<keyword evidence="3" id="KW-1185">Reference proteome</keyword>
<dbReference type="OrthoDB" id="2357124at2759"/>
<reference evidence="2" key="1">
    <citation type="journal article" date="2020" name="Fungal Divers.">
        <title>Resolving the Mortierellaceae phylogeny through synthesis of multi-gene phylogenetics and phylogenomics.</title>
        <authorList>
            <person name="Vandepol N."/>
            <person name="Liber J."/>
            <person name="Desiro A."/>
            <person name="Na H."/>
            <person name="Kennedy M."/>
            <person name="Barry K."/>
            <person name="Grigoriev I.V."/>
            <person name="Miller A.N."/>
            <person name="O'Donnell K."/>
            <person name="Stajich J.E."/>
            <person name="Bonito G."/>
        </authorList>
    </citation>
    <scope>NUCLEOTIDE SEQUENCE</scope>
    <source>
        <strain evidence="2">KOD948</strain>
    </source>
</reference>
<dbReference type="EMBL" id="JAAAJA010000103">
    <property type="protein sequence ID" value="KAG0262223.1"/>
    <property type="molecule type" value="Genomic_DNA"/>
</dbReference>
<name>A0A9P6Q8F4_9FUNG</name>
<dbReference type="Proteomes" id="UP000726737">
    <property type="component" value="Unassembled WGS sequence"/>
</dbReference>
<comment type="caution">
    <text evidence="2">The sequence shown here is derived from an EMBL/GenBank/DDBJ whole genome shotgun (WGS) entry which is preliminary data.</text>
</comment>
<evidence type="ECO:0000313" key="3">
    <source>
        <dbReference type="Proteomes" id="UP000726737"/>
    </source>
</evidence>